<organism evidence="1">
    <name type="scientific">marine sediment metagenome</name>
    <dbReference type="NCBI Taxonomy" id="412755"/>
    <lineage>
        <taxon>unclassified sequences</taxon>
        <taxon>metagenomes</taxon>
        <taxon>ecological metagenomes</taxon>
    </lineage>
</organism>
<sequence length="74" mass="8992">MSELKWFRSGDLLMGYGMAEIVFTAKDKNEAIKKIIQYCKEEGDNYIFIEKEEKEYVEELDPEEIHEFNWEEYK</sequence>
<dbReference type="EMBL" id="LAZR01059812">
    <property type="protein sequence ID" value="KKK67005.1"/>
    <property type="molecule type" value="Genomic_DNA"/>
</dbReference>
<reference evidence="1" key="1">
    <citation type="journal article" date="2015" name="Nature">
        <title>Complex archaea that bridge the gap between prokaryotes and eukaryotes.</title>
        <authorList>
            <person name="Spang A."/>
            <person name="Saw J.H."/>
            <person name="Jorgensen S.L."/>
            <person name="Zaremba-Niedzwiedzka K."/>
            <person name="Martijn J."/>
            <person name="Lind A.E."/>
            <person name="van Eijk R."/>
            <person name="Schleper C."/>
            <person name="Guy L."/>
            <person name="Ettema T.J."/>
        </authorList>
    </citation>
    <scope>NUCLEOTIDE SEQUENCE</scope>
</reference>
<evidence type="ECO:0000313" key="1">
    <source>
        <dbReference type="EMBL" id="KKK67005.1"/>
    </source>
</evidence>
<proteinExistence type="predicted"/>
<dbReference type="AlphaFoldDB" id="A0A0F8Y0D9"/>
<name>A0A0F8Y0D9_9ZZZZ</name>
<accession>A0A0F8Y0D9</accession>
<comment type="caution">
    <text evidence="1">The sequence shown here is derived from an EMBL/GenBank/DDBJ whole genome shotgun (WGS) entry which is preliminary data.</text>
</comment>
<protein>
    <submittedName>
        <fullName evidence="1">Uncharacterized protein</fullName>
    </submittedName>
</protein>
<gene>
    <name evidence="1" type="ORF">LCGC14_2958390</name>
</gene>